<dbReference type="AlphaFoldDB" id="A0A4R6JZ53"/>
<keyword evidence="2" id="KW-1185">Reference proteome</keyword>
<evidence type="ECO:0000313" key="2">
    <source>
        <dbReference type="Proteomes" id="UP000294901"/>
    </source>
</evidence>
<accession>A0A4R6JZ53</accession>
<gene>
    <name evidence="1" type="ORF">C8E87_5914</name>
</gene>
<dbReference type="Proteomes" id="UP000294901">
    <property type="component" value="Unassembled WGS sequence"/>
</dbReference>
<sequence length="54" mass="6013">MTVVPAQFLAPADRAEELPAPHVADRGERAMRQLRHPFAVGARTHPAHRDRHPA</sequence>
<dbReference type="RefSeq" id="WP_166661281.1">
    <property type="nucleotide sequence ID" value="NZ_BOMD01000095.1"/>
</dbReference>
<name>A0A4R6JZ53_9ACTN</name>
<dbReference type="EMBL" id="SNWR01000001">
    <property type="protein sequence ID" value="TDO42150.1"/>
    <property type="molecule type" value="Genomic_DNA"/>
</dbReference>
<organism evidence="1 2">
    <name type="scientific">Paractinoplanes brasiliensis</name>
    <dbReference type="NCBI Taxonomy" id="52695"/>
    <lineage>
        <taxon>Bacteria</taxon>
        <taxon>Bacillati</taxon>
        <taxon>Actinomycetota</taxon>
        <taxon>Actinomycetes</taxon>
        <taxon>Micromonosporales</taxon>
        <taxon>Micromonosporaceae</taxon>
        <taxon>Paractinoplanes</taxon>
    </lineage>
</organism>
<evidence type="ECO:0000313" key="1">
    <source>
        <dbReference type="EMBL" id="TDO42150.1"/>
    </source>
</evidence>
<protein>
    <submittedName>
        <fullName evidence="1">Uncharacterized protein</fullName>
    </submittedName>
</protein>
<proteinExistence type="predicted"/>
<comment type="caution">
    <text evidence="1">The sequence shown here is derived from an EMBL/GenBank/DDBJ whole genome shotgun (WGS) entry which is preliminary data.</text>
</comment>
<reference evidence="1 2" key="1">
    <citation type="submission" date="2019-03" db="EMBL/GenBank/DDBJ databases">
        <title>Sequencing the genomes of 1000 actinobacteria strains.</title>
        <authorList>
            <person name="Klenk H.-P."/>
        </authorList>
    </citation>
    <scope>NUCLEOTIDE SEQUENCE [LARGE SCALE GENOMIC DNA]</scope>
    <source>
        <strain evidence="1 2">DSM 43805</strain>
    </source>
</reference>